<name>A0ABQ5UPP3_9HYPH</name>
<dbReference type="Proteomes" id="UP001161405">
    <property type="component" value="Unassembled WGS sequence"/>
</dbReference>
<dbReference type="CDD" id="cd11386">
    <property type="entry name" value="MCP_signal"/>
    <property type="match status" value="1"/>
</dbReference>
<dbReference type="Pfam" id="PF00672">
    <property type="entry name" value="HAMP"/>
    <property type="match status" value="1"/>
</dbReference>
<dbReference type="EMBL" id="BSNI01000002">
    <property type="protein sequence ID" value="GLQ17173.1"/>
    <property type="molecule type" value="Genomic_DNA"/>
</dbReference>
<dbReference type="InterPro" id="IPR004089">
    <property type="entry name" value="MCPsignal_dom"/>
</dbReference>
<dbReference type="SUPFAM" id="SSF58104">
    <property type="entry name" value="Methyl-accepting chemotaxis protein (MCP) signaling domain"/>
    <property type="match status" value="1"/>
</dbReference>
<feature type="domain" description="HAMP" evidence="6">
    <location>
        <begin position="423"/>
        <end position="475"/>
    </location>
</feature>
<comment type="caution">
    <text evidence="7">The sequence shown here is derived from an EMBL/GenBank/DDBJ whole genome shotgun (WGS) entry which is preliminary data.</text>
</comment>
<reference evidence="7" key="2">
    <citation type="submission" date="2023-01" db="EMBL/GenBank/DDBJ databases">
        <title>Draft genome sequence of Maritalea porphyrae strain NBRC 107169.</title>
        <authorList>
            <person name="Sun Q."/>
            <person name="Mori K."/>
        </authorList>
    </citation>
    <scope>NUCLEOTIDE SEQUENCE</scope>
    <source>
        <strain evidence="7">NBRC 107169</strain>
    </source>
</reference>
<feature type="transmembrane region" description="Helical" evidence="4">
    <location>
        <begin position="16"/>
        <end position="36"/>
    </location>
</feature>
<sequence>MLKFNGLTRLKISQRILLLTITGGLLFLVLGAGYFYSLVTSASVKTEEQRFAQIDRSANQLKAMVLDMQSVEKNFLLHPSLEMLEQVASDEAAIAEKLAELRTHLKAEQMVALADSIDGQLGERTTLFKNVGDITVELGLAADEGIRGNLRSAVKAAEEELQRANLDVLTIKVLMMRRHEKDFIIRGDEKYIGDLDSRVSEFQMQINWTPLADDKKKEISELIGTYQAEFKTFAAKSKELEAAVGSLDTLYGLLLPNIDMLLDEADLGVTDAVENLAAVERNSTIIFSSVIGFALLFMIAAGTIIGRSIALPLNKLANVAEELGQDKLDVEIDADDTKTEIGTLTRALIVFKENAVKVAELGAEEAARQKQIAKRAEMMENLQASFGEVVGAAAAGDFSKRVDEDIADPEMVKLSRSVNHLITTVDSGLKKTGDVLAALANTDLTKRVEGNFEGAFAQLQNDTNRVADRLTDVVGQLRDTSKALKTATTEILAGANDLSERTTRQAATIEETSAAMESLAETVLENAKEADNASENADRVKMTAEEGGEVMRQATTAMERITESSGKISNIIGMIDDIAFQTNLLALNASVEAARAGEAGKGFAVVAVEVRRLAQSAAEASSEVKALIEQSGNEVDGGTKLVAQAAASLEQMLEAARSNNESMVSIAEKSKSQATAIEEINMAVREMDETTQHNAALVEETNAAIEQTEAQANELDRIVDVFVTENGGTPRLPIGANNEVPDELPVQTGIKGLQEKVRSVAKSFISNGNAAVDVDADDDWKEF</sequence>
<dbReference type="SMART" id="SM01358">
    <property type="entry name" value="HBM"/>
    <property type="match status" value="1"/>
</dbReference>
<keyword evidence="8" id="KW-1185">Reference proteome</keyword>
<dbReference type="InterPro" id="IPR032255">
    <property type="entry name" value="HBM"/>
</dbReference>
<evidence type="ECO:0000256" key="4">
    <source>
        <dbReference type="SAM" id="Phobius"/>
    </source>
</evidence>
<reference evidence="7" key="1">
    <citation type="journal article" date="2014" name="Int. J. Syst. Evol. Microbiol.">
        <title>Complete genome of a new Firmicutes species belonging to the dominant human colonic microbiota ('Ruminococcus bicirculans') reveals two chromosomes and a selective capacity to utilize plant glucans.</title>
        <authorList>
            <consortium name="NISC Comparative Sequencing Program"/>
            <person name="Wegmann U."/>
            <person name="Louis P."/>
            <person name="Goesmann A."/>
            <person name="Henrissat B."/>
            <person name="Duncan S.H."/>
            <person name="Flint H.J."/>
        </authorList>
    </citation>
    <scope>NUCLEOTIDE SEQUENCE</scope>
    <source>
        <strain evidence="7">NBRC 107169</strain>
    </source>
</reference>
<keyword evidence="4" id="KW-0472">Membrane</keyword>
<dbReference type="Pfam" id="PF00015">
    <property type="entry name" value="MCPsignal"/>
    <property type="match status" value="1"/>
</dbReference>
<dbReference type="PANTHER" id="PTHR43531:SF11">
    <property type="entry name" value="METHYL-ACCEPTING CHEMOTAXIS PROTEIN 3"/>
    <property type="match status" value="1"/>
</dbReference>
<dbReference type="SMART" id="SM00283">
    <property type="entry name" value="MA"/>
    <property type="match status" value="1"/>
</dbReference>
<evidence type="ECO:0000256" key="2">
    <source>
        <dbReference type="ARBA" id="ARBA00029447"/>
    </source>
</evidence>
<feature type="domain" description="Methyl-accepting transducer" evidence="5">
    <location>
        <begin position="480"/>
        <end position="709"/>
    </location>
</feature>
<dbReference type="PANTHER" id="PTHR43531">
    <property type="entry name" value="PROTEIN ICFG"/>
    <property type="match status" value="1"/>
</dbReference>
<evidence type="ECO:0000313" key="8">
    <source>
        <dbReference type="Proteomes" id="UP001161405"/>
    </source>
</evidence>
<keyword evidence="1" id="KW-0145">Chemotaxis</keyword>
<feature type="transmembrane region" description="Helical" evidence="4">
    <location>
        <begin position="285"/>
        <end position="305"/>
    </location>
</feature>
<organism evidence="7 8">
    <name type="scientific">Maritalea porphyrae</name>
    <dbReference type="NCBI Taxonomy" id="880732"/>
    <lineage>
        <taxon>Bacteria</taxon>
        <taxon>Pseudomonadati</taxon>
        <taxon>Pseudomonadota</taxon>
        <taxon>Alphaproteobacteria</taxon>
        <taxon>Hyphomicrobiales</taxon>
        <taxon>Devosiaceae</taxon>
        <taxon>Maritalea</taxon>
    </lineage>
</organism>
<dbReference type="PROSITE" id="PS50111">
    <property type="entry name" value="CHEMOTAXIS_TRANSDUC_2"/>
    <property type="match status" value="1"/>
</dbReference>
<dbReference type="SUPFAM" id="SSF158472">
    <property type="entry name" value="HAMP domain-like"/>
    <property type="match status" value="1"/>
</dbReference>
<evidence type="ECO:0000259" key="5">
    <source>
        <dbReference type="PROSITE" id="PS50111"/>
    </source>
</evidence>
<keyword evidence="3" id="KW-0807">Transducer</keyword>
<protein>
    <recommendedName>
        <fullName evidence="9">Methyl-accepting chemotaxis protein</fullName>
    </recommendedName>
</protein>
<dbReference type="RefSeq" id="WP_284363125.1">
    <property type="nucleotide sequence ID" value="NZ_BSNI01000002.1"/>
</dbReference>
<evidence type="ECO:0000313" key="7">
    <source>
        <dbReference type="EMBL" id="GLQ17173.1"/>
    </source>
</evidence>
<dbReference type="SMART" id="SM00304">
    <property type="entry name" value="HAMP"/>
    <property type="match status" value="2"/>
</dbReference>
<evidence type="ECO:0008006" key="9">
    <source>
        <dbReference type="Google" id="ProtNLM"/>
    </source>
</evidence>
<evidence type="ECO:0000256" key="3">
    <source>
        <dbReference type="PROSITE-ProRule" id="PRU00284"/>
    </source>
</evidence>
<proteinExistence type="inferred from homology"/>
<dbReference type="PROSITE" id="PS50885">
    <property type="entry name" value="HAMP"/>
    <property type="match status" value="2"/>
</dbReference>
<keyword evidence="4" id="KW-0812">Transmembrane</keyword>
<evidence type="ECO:0000259" key="6">
    <source>
        <dbReference type="PROSITE" id="PS50885"/>
    </source>
</evidence>
<dbReference type="Gene3D" id="6.10.340.10">
    <property type="match status" value="1"/>
</dbReference>
<keyword evidence="4" id="KW-1133">Transmembrane helix</keyword>
<evidence type="ECO:0000256" key="1">
    <source>
        <dbReference type="ARBA" id="ARBA00022500"/>
    </source>
</evidence>
<accession>A0ABQ5UPP3</accession>
<dbReference type="Gene3D" id="1.10.287.950">
    <property type="entry name" value="Methyl-accepting chemotaxis protein"/>
    <property type="match status" value="1"/>
</dbReference>
<gene>
    <name evidence="7" type="ORF">GCM10007879_14220</name>
</gene>
<comment type="similarity">
    <text evidence="2">Belongs to the methyl-accepting chemotaxis (MCP) protein family.</text>
</comment>
<dbReference type="InterPro" id="IPR051310">
    <property type="entry name" value="MCP_chemotaxis"/>
</dbReference>
<dbReference type="InterPro" id="IPR003660">
    <property type="entry name" value="HAMP_dom"/>
</dbReference>
<feature type="domain" description="HAMP" evidence="6">
    <location>
        <begin position="307"/>
        <end position="360"/>
    </location>
</feature>